<evidence type="ECO:0000256" key="4">
    <source>
        <dbReference type="ARBA" id="ARBA00022475"/>
    </source>
</evidence>
<dbReference type="EMBL" id="JAPDOG010000021">
    <property type="protein sequence ID" value="MCW3783536.1"/>
    <property type="molecule type" value="Genomic_DNA"/>
</dbReference>
<evidence type="ECO:0000256" key="2">
    <source>
        <dbReference type="ARBA" id="ARBA00009984"/>
    </source>
</evidence>
<reference evidence="12 13" key="1">
    <citation type="submission" date="2022-10" db="EMBL/GenBank/DDBJ databases">
        <title>Defluviimonas sp. CAU 1641 isolated from mud.</title>
        <authorList>
            <person name="Kim W."/>
        </authorList>
    </citation>
    <scope>NUCLEOTIDE SEQUENCE [LARGE SCALE GENOMIC DNA]</scope>
    <source>
        <strain evidence="12 13">CAU 1641</strain>
    </source>
</reference>
<dbReference type="InterPro" id="IPR045584">
    <property type="entry name" value="Pilin-like"/>
</dbReference>
<feature type="domain" description="Type II secretion system protein GspG C-terminal" evidence="11">
    <location>
        <begin position="38"/>
        <end position="142"/>
    </location>
</feature>
<dbReference type="Gene3D" id="3.30.700.10">
    <property type="entry name" value="Glycoprotein, Type 4 Pilin"/>
    <property type="match status" value="1"/>
</dbReference>
<gene>
    <name evidence="12" type="primary">gspG</name>
    <name evidence="12" type="ORF">OM960_18515</name>
</gene>
<evidence type="ECO:0000256" key="7">
    <source>
        <dbReference type="ARBA" id="ARBA00022692"/>
    </source>
</evidence>
<sequence length="144" mass="15033">MIRTTKRGTWGRNAGLTILEILVVLAIIAMVAAVAGPRVISYLGRAKSETAALQIKSLGNAVQLYYIDLGRYPTDAEGLGALAAAPAGAEGWNGPYITTAAGLSDPWGRDYLYAALDDAKGFSIRSLGRDGRDGGAGEDADLSF</sequence>
<dbReference type="InterPro" id="IPR013545">
    <property type="entry name" value="T2SS_protein-GspG_C"/>
</dbReference>
<keyword evidence="5" id="KW-0488">Methylation</keyword>
<keyword evidence="8 10" id="KW-1133">Transmembrane helix</keyword>
<organism evidence="12 13">
    <name type="scientific">Defluviimonas salinarum</name>
    <dbReference type="NCBI Taxonomy" id="2992147"/>
    <lineage>
        <taxon>Bacteria</taxon>
        <taxon>Pseudomonadati</taxon>
        <taxon>Pseudomonadota</taxon>
        <taxon>Alphaproteobacteria</taxon>
        <taxon>Rhodobacterales</taxon>
        <taxon>Paracoccaceae</taxon>
        <taxon>Albidovulum</taxon>
    </lineage>
</organism>
<dbReference type="PRINTS" id="PR00813">
    <property type="entry name" value="BCTERIALGSPG"/>
</dbReference>
<evidence type="ECO:0000256" key="10">
    <source>
        <dbReference type="SAM" id="Phobius"/>
    </source>
</evidence>
<dbReference type="SUPFAM" id="SSF54523">
    <property type="entry name" value="Pili subunits"/>
    <property type="match status" value="1"/>
</dbReference>
<dbReference type="RefSeq" id="WP_264772982.1">
    <property type="nucleotide sequence ID" value="NZ_JAPDOG010000021.1"/>
</dbReference>
<accession>A0ABT3J798</accession>
<dbReference type="Pfam" id="PF07963">
    <property type="entry name" value="N_methyl"/>
    <property type="match status" value="1"/>
</dbReference>
<proteinExistence type="inferred from homology"/>
<dbReference type="NCBIfam" id="TIGR02532">
    <property type="entry name" value="IV_pilin_GFxxxE"/>
    <property type="match status" value="1"/>
</dbReference>
<dbReference type="InterPro" id="IPR000983">
    <property type="entry name" value="Bac_GSPG_pilin"/>
</dbReference>
<keyword evidence="9 10" id="KW-0472">Membrane</keyword>
<evidence type="ECO:0000256" key="8">
    <source>
        <dbReference type="ARBA" id="ARBA00022989"/>
    </source>
</evidence>
<evidence type="ECO:0000259" key="11">
    <source>
        <dbReference type="Pfam" id="PF08334"/>
    </source>
</evidence>
<name>A0ABT3J798_9RHOB</name>
<protein>
    <recommendedName>
        <fullName evidence="3">Type II secretion system core protein G</fullName>
    </recommendedName>
</protein>
<keyword evidence="13" id="KW-1185">Reference proteome</keyword>
<dbReference type="InterPro" id="IPR010054">
    <property type="entry name" value="Type2_sec_GspG"/>
</dbReference>
<comment type="caution">
    <text evidence="12">The sequence shown here is derived from an EMBL/GenBank/DDBJ whole genome shotgun (WGS) entry which is preliminary data.</text>
</comment>
<keyword evidence="7 10" id="KW-0812">Transmembrane</keyword>
<dbReference type="Pfam" id="PF08334">
    <property type="entry name" value="T2SSG"/>
    <property type="match status" value="1"/>
</dbReference>
<evidence type="ECO:0000256" key="6">
    <source>
        <dbReference type="ARBA" id="ARBA00022519"/>
    </source>
</evidence>
<evidence type="ECO:0000256" key="5">
    <source>
        <dbReference type="ARBA" id="ARBA00022481"/>
    </source>
</evidence>
<evidence type="ECO:0000256" key="1">
    <source>
        <dbReference type="ARBA" id="ARBA00004377"/>
    </source>
</evidence>
<evidence type="ECO:0000256" key="9">
    <source>
        <dbReference type="ARBA" id="ARBA00023136"/>
    </source>
</evidence>
<keyword evidence="6" id="KW-0997">Cell inner membrane</keyword>
<comment type="similarity">
    <text evidence="2">Belongs to the GSP G family.</text>
</comment>
<dbReference type="NCBIfam" id="TIGR01710">
    <property type="entry name" value="typeII_sec_gspG"/>
    <property type="match status" value="1"/>
</dbReference>
<evidence type="ECO:0000313" key="12">
    <source>
        <dbReference type="EMBL" id="MCW3783536.1"/>
    </source>
</evidence>
<comment type="subcellular location">
    <subcellularLocation>
        <location evidence="1">Cell inner membrane</location>
        <topology evidence="1">Single-pass membrane protein</topology>
    </subcellularLocation>
</comment>
<evidence type="ECO:0000313" key="13">
    <source>
        <dbReference type="Proteomes" id="UP001207582"/>
    </source>
</evidence>
<dbReference type="InterPro" id="IPR012902">
    <property type="entry name" value="N_methyl_site"/>
</dbReference>
<evidence type="ECO:0000256" key="3">
    <source>
        <dbReference type="ARBA" id="ARBA00020042"/>
    </source>
</evidence>
<dbReference type="Proteomes" id="UP001207582">
    <property type="component" value="Unassembled WGS sequence"/>
</dbReference>
<feature type="transmembrane region" description="Helical" evidence="10">
    <location>
        <begin position="14"/>
        <end position="35"/>
    </location>
</feature>
<keyword evidence="4" id="KW-1003">Cell membrane</keyword>